<sequence>MDTAARNPVERLLRGVSTDHAETVMDAWRDVLRDREVSVVDLCRKLDSSAWQEKPHGPSGKYFGVLLAALHELDRDIFVREVDRLNDIPLHPLHRKTLEILSRRQNDKPVTQVGGGIPVYVADEISEPDLVADNVRRWSRVRGLNLDEVTRIDVLARHPALDFLGCYDVQLSGIVLTWPVDRVSGIRLWWRRLDAEHTFYHEVGHHACGHLEGGQVATQEAEANVYAVKMMLRARPPLRLLLVAVLWPLVLWQRRSHRQKA</sequence>
<name>A0A316G273_9RHOB</name>
<comment type="caution">
    <text evidence="1">The sequence shown here is derived from an EMBL/GenBank/DDBJ whole genome shotgun (WGS) entry which is preliminary data.</text>
</comment>
<reference evidence="1 2" key="1">
    <citation type="submission" date="2018-05" db="EMBL/GenBank/DDBJ databases">
        <title>Genomic Encyclopedia of Type Strains, Phase IV (KMG-IV): sequencing the most valuable type-strain genomes for metagenomic binning, comparative biology and taxonomic classification.</title>
        <authorList>
            <person name="Goeker M."/>
        </authorList>
    </citation>
    <scope>NUCLEOTIDE SEQUENCE [LARGE SCALE GENOMIC DNA]</scope>
    <source>
        <strain evidence="1 2">DSM 103371</strain>
    </source>
</reference>
<organism evidence="1 2">
    <name type="scientific">Silicimonas algicola</name>
    <dbReference type="NCBI Taxonomy" id="1826607"/>
    <lineage>
        <taxon>Bacteria</taxon>
        <taxon>Pseudomonadati</taxon>
        <taxon>Pseudomonadota</taxon>
        <taxon>Alphaproteobacteria</taxon>
        <taxon>Rhodobacterales</taxon>
        <taxon>Paracoccaceae</taxon>
    </lineage>
</organism>
<dbReference type="EMBL" id="QGGV01000010">
    <property type="protein sequence ID" value="PWK54772.1"/>
    <property type="molecule type" value="Genomic_DNA"/>
</dbReference>
<dbReference type="AlphaFoldDB" id="A0A316G273"/>
<accession>A0A316G273</accession>
<gene>
    <name evidence="1" type="ORF">C8D95_11064</name>
</gene>
<dbReference type="Proteomes" id="UP000245390">
    <property type="component" value="Unassembled WGS sequence"/>
</dbReference>
<evidence type="ECO:0000313" key="1">
    <source>
        <dbReference type="EMBL" id="PWK54772.1"/>
    </source>
</evidence>
<protein>
    <submittedName>
        <fullName evidence="1">Uncharacterized protein</fullName>
    </submittedName>
</protein>
<proteinExistence type="predicted"/>
<evidence type="ECO:0000313" key="2">
    <source>
        <dbReference type="Proteomes" id="UP000245390"/>
    </source>
</evidence>
<keyword evidence="2" id="KW-1185">Reference proteome</keyword>